<keyword evidence="6" id="KW-0808">Transferase</keyword>
<protein>
    <recommendedName>
        <fullName evidence="2">non-specific serine/threonine protein kinase</fullName>
        <ecNumber evidence="2">2.7.11.1</ecNumber>
    </recommendedName>
</protein>
<dbReference type="PROSITE" id="PS50011">
    <property type="entry name" value="PROTEIN_KINASE_DOM"/>
    <property type="match status" value="1"/>
</dbReference>
<evidence type="ECO:0000259" key="19">
    <source>
        <dbReference type="PROSITE" id="PS50011"/>
    </source>
</evidence>
<dbReference type="AlphaFoldDB" id="A0ABD2Z388"/>
<evidence type="ECO:0000256" key="9">
    <source>
        <dbReference type="ARBA" id="ARBA00022737"/>
    </source>
</evidence>
<dbReference type="InterPro" id="IPR051420">
    <property type="entry name" value="Ser_Thr_Kinases_DiverseReg"/>
</dbReference>
<evidence type="ECO:0000256" key="7">
    <source>
        <dbReference type="ARBA" id="ARBA00022692"/>
    </source>
</evidence>
<reference evidence="20 21" key="1">
    <citation type="submission" date="2024-11" db="EMBL/GenBank/DDBJ databases">
        <title>A near-complete genome assembly of Cinchona calisaya.</title>
        <authorList>
            <person name="Lian D.C."/>
            <person name="Zhao X.W."/>
            <person name="Wei L."/>
        </authorList>
    </citation>
    <scope>NUCLEOTIDE SEQUENCE [LARGE SCALE GENOMIC DNA]</scope>
    <source>
        <tissue evidence="20">Nenye</tissue>
    </source>
</reference>
<dbReference type="Proteomes" id="UP001630127">
    <property type="component" value="Unassembled WGS sequence"/>
</dbReference>
<keyword evidence="15" id="KW-0675">Receptor</keyword>
<dbReference type="Gene3D" id="1.10.510.10">
    <property type="entry name" value="Transferase(Phosphotransferase) domain 1"/>
    <property type="match status" value="1"/>
</dbReference>
<keyword evidence="12" id="KW-0067">ATP-binding</keyword>
<evidence type="ECO:0000256" key="6">
    <source>
        <dbReference type="ARBA" id="ARBA00022679"/>
    </source>
</evidence>
<keyword evidence="10" id="KW-0547">Nucleotide-binding</keyword>
<evidence type="ECO:0000256" key="12">
    <source>
        <dbReference type="ARBA" id="ARBA00022840"/>
    </source>
</evidence>
<evidence type="ECO:0000256" key="15">
    <source>
        <dbReference type="ARBA" id="ARBA00023170"/>
    </source>
</evidence>
<keyword evidence="4" id="KW-0597">Phosphoprotein</keyword>
<keyword evidence="14" id="KW-0472">Membrane</keyword>
<comment type="caution">
    <text evidence="20">The sequence shown here is derived from an EMBL/GenBank/DDBJ whole genome shotgun (WGS) entry which is preliminary data.</text>
</comment>
<evidence type="ECO:0000256" key="4">
    <source>
        <dbReference type="ARBA" id="ARBA00022553"/>
    </source>
</evidence>
<dbReference type="Gene3D" id="3.30.200.20">
    <property type="entry name" value="Phosphorylase Kinase, domain 1"/>
    <property type="match status" value="1"/>
</dbReference>
<evidence type="ECO:0000256" key="2">
    <source>
        <dbReference type="ARBA" id="ARBA00012513"/>
    </source>
</evidence>
<evidence type="ECO:0000256" key="14">
    <source>
        <dbReference type="ARBA" id="ARBA00023136"/>
    </source>
</evidence>
<evidence type="ECO:0000256" key="16">
    <source>
        <dbReference type="ARBA" id="ARBA00023180"/>
    </source>
</evidence>
<accession>A0ABD2Z388</accession>
<dbReference type="InterPro" id="IPR000719">
    <property type="entry name" value="Prot_kinase_dom"/>
</dbReference>
<keyword evidence="16" id="KW-0325">Glycoprotein</keyword>
<keyword evidence="7" id="KW-0812">Transmembrane</keyword>
<evidence type="ECO:0000256" key="13">
    <source>
        <dbReference type="ARBA" id="ARBA00022989"/>
    </source>
</evidence>
<keyword evidence="13" id="KW-1133">Transmembrane helix</keyword>
<evidence type="ECO:0000313" key="20">
    <source>
        <dbReference type="EMBL" id="KAL3513957.1"/>
    </source>
</evidence>
<name>A0ABD2Z388_9GENT</name>
<evidence type="ECO:0000256" key="5">
    <source>
        <dbReference type="ARBA" id="ARBA00022614"/>
    </source>
</evidence>
<keyword evidence="5" id="KW-0433">Leucine-rich repeat</keyword>
<dbReference type="SUPFAM" id="SSF56112">
    <property type="entry name" value="Protein kinase-like (PK-like)"/>
    <property type="match status" value="1"/>
</dbReference>
<evidence type="ECO:0000313" key="21">
    <source>
        <dbReference type="Proteomes" id="UP001630127"/>
    </source>
</evidence>
<dbReference type="FunFam" id="3.30.200.20:FF:000309">
    <property type="entry name" value="Leucine-rich repeat receptor protein kinase MSP1"/>
    <property type="match status" value="1"/>
</dbReference>
<evidence type="ECO:0000256" key="3">
    <source>
        <dbReference type="ARBA" id="ARBA00022527"/>
    </source>
</evidence>
<evidence type="ECO:0000256" key="1">
    <source>
        <dbReference type="ARBA" id="ARBA00004479"/>
    </source>
</evidence>
<keyword evidence="8" id="KW-0732">Signal</keyword>
<gene>
    <name evidence="20" type="ORF">ACH5RR_026674</name>
</gene>
<keyword evidence="9" id="KW-0677">Repeat</keyword>
<dbReference type="EC" id="2.7.11.1" evidence="2"/>
<feature type="domain" description="Protein kinase" evidence="19">
    <location>
        <begin position="30"/>
        <end position="263"/>
    </location>
</feature>
<organism evidence="20 21">
    <name type="scientific">Cinchona calisaya</name>
    <dbReference type="NCBI Taxonomy" id="153742"/>
    <lineage>
        <taxon>Eukaryota</taxon>
        <taxon>Viridiplantae</taxon>
        <taxon>Streptophyta</taxon>
        <taxon>Embryophyta</taxon>
        <taxon>Tracheophyta</taxon>
        <taxon>Spermatophyta</taxon>
        <taxon>Magnoliopsida</taxon>
        <taxon>eudicotyledons</taxon>
        <taxon>Gunneridae</taxon>
        <taxon>Pentapetalae</taxon>
        <taxon>asterids</taxon>
        <taxon>lamiids</taxon>
        <taxon>Gentianales</taxon>
        <taxon>Rubiaceae</taxon>
        <taxon>Cinchonoideae</taxon>
        <taxon>Cinchoneae</taxon>
        <taxon>Cinchona</taxon>
    </lineage>
</organism>
<keyword evidence="3" id="KW-0723">Serine/threonine-protein kinase</keyword>
<evidence type="ECO:0000256" key="8">
    <source>
        <dbReference type="ARBA" id="ARBA00022729"/>
    </source>
</evidence>
<keyword evidence="21" id="KW-1185">Reference proteome</keyword>
<dbReference type="InterPro" id="IPR011009">
    <property type="entry name" value="Kinase-like_dom_sf"/>
</dbReference>
<dbReference type="GO" id="GO:0005524">
    <property type="term" value="F:ATP binding"/>
    <property type="evidence" value="ECO:0007669"/>
    <property type="project" value="UniProtKB-KW"/>
</dbReference>
<evidence type="ECO:0000256" key="18">
    <source>
        <dbReference type="ARBA" id="ARBA00048679"/>
    </source>
</evidence>
<comment type="catalytic activity">
    <reaction evidence="17">
        <text>L-threonyl-[protein] + ATP = O-phospho-L-threonyl-[protein] + ADP + H(+)</text>
        <dbReference type="Rhea" id="RHEA:46608"/>
        <dbReference type="Rhea" id="RHEA-COMP:11060"/>
        <dbReference type="Rhea" id="RHEA-COMP:11605"/>
        <dbReference type="ChEBI" id="CHEBI:15378"/>
        <dbReference type="ChEBI" id="CHEBI:30013"/>
        <dbReference type="ChEBI" id="CHEBI:30616"/>
        <dbReference type="ChEBI" id="CHEBI:61977"/>
        <dbReference type="ChEBI" id="CHEBI:456216"/>
        <dbReference type="EC" id="2.7.11.1"/>
    </reaction>
</comment>
<evidence type="ECO:0000256" key="11">
    <source>
        <dbReference type="ARBA" id="ARBA00022777"/>
    </source>
</evidence>
<comment type="subcellular location">
    <subcellularLocation>
        <location evidence="1">Membrane</location>
        <topology evidence="1">Single-pass type I membrane protein</topology>
    </subcellularLocation>
</comment>
<comment type="catalytic activity">
    <reaction evidence="18">
        <text>L-seryl-[protein] + ATP = O-phospho-L-seryl-[protein] + ADP + H(+)</text>
        <dbReference type="Rhea" id="RHEA:17989"/>
        <dbReference type="Rhea" id="RHEA-COMP:9863"/>
        <dbReference type="Rhea" id="RHEA-COMP:11604"/>
        <dbReference type="ChEBI" id="CHEBI:15378"/>
        <dbReference type="ChEBI" id="CHEBI:29999"/>
        <dbReference type="ChEBI" id="CHEBI:30616"/>
        <dbReference type="ChEBI" id="CHEBI:83421"/>
        <dbReference type="ChEBI" id="CHEBI:456216"/>
        <dbReference type="EC" id="2.7.11.1"/>
    </reaction>
</comment>
<dbReference type="Pfam" id="PF00069">
    <property type="entry name" value="Pkinase"/>
    <property type="match status" value="2"/>
</dbReference>
<proteinExistence type="predicted"/>
<sequence length="416" mass="46420">MDGKGGDLFFISTFDDKLMYQDILKVKQDFDPTFCIGKGGCGSLHKAKLPTANTVAAKRLHHMSEATDQKGFLNEIRGLIKIKHRNIVKLPGFCSSAKHSFLVYEYLERGSLAKLLSIEEEAKKLHWQKRVNIIKEYEARVSDFGTAKLLKINSSNWSAVAGTYGYVAPELAYTMKVTEKGDVYSFGVLTLEVIKGSHPGDFIPHLTSPTCKNVQLKDLIDQQLVYPGREDEEALVSILKLARACLSVDPQSRPTMHIVSSLLSMGAQPQQLPSASDLLLRATDGMLVDGEACTLPQLECELSATVRCLSHPSAHVRALSTSGLRAIGISNCIINWQTDTEKCLTWEAHSRLATGMPTYSVSLYCSQRIRLYHIRPKQSNLKHFGYYIVLVLMQSHLEHGYVVDCLELYLSRLKLL</sequence>
<dbReference type="GO" id="GO:0004674">
    <property type="term" value="F:protein serine/threonine kinase activity"/>
    <property type="evidence" value="ECO:0007669"/>
    <property type="project" value="UniProtKB-KW"/>
</dbReference>
<keyword evidence="11" id="KW-0418">Kinase</keyword>
<dbReference type="GO" id="GO:0016020">
    <property type="term" value="C:membrane"/>
    <property type="evidence" value="ECO:0007669"/>
    <property type="project" value="UniProtKB-SubCell"/>
</dbReference>
<evidence type="ECO:0000256" key="17">
    <source>
        <dbReference type="ARBA" id="ARBA00047899"/>
    </source>
</evidence>
<dbReference type="PANTHER" id="PTHR48005">
    <property type="entry name" value="LEUCINE RICH REPEAT KINASE 2"/>
    <property type="match status" value="1"/>
</dbReference>
<evidence type="ECO:0000256" key="10">
    <source>
        <dbReference type="ARBA" id="ARBA00022741"/>
    </source>
</evidence>
<dbReference type="PANTHER" id="PTHR48005:SF95">
    <property type="entry name" value="PROTEIN KINASE DOMAIN-CONTAINING PROTEIN"/>
    <property type="match status" value="1"/>
</dbReference>
<dbReference type="EMBL" id="JBJUIK010000011">
    <property type="protein sequence ID" value="KAL3513957.1"/>
    <property type="molecule type" value="Genomic_DNA"/>
</dbReference>